<dbReference type="AlphaFoldDB" id="A0A1S7SCW7"/>
<sequence length="172" mass="18727">MDEGGIQERHRQIGTDLFRGAMGMVVGNVSIITAGVKKDRSGMVASSVVSLSADPPKIIACINRSSSTWPLIVQYRHLGVSSLAVRHKAIAERFSGFDGTKGVDRFVGAEWTILETGASLLQDANVILDCALDEMIDRGTHSIVIGTVVAARTRETDDALVYWRKAYRPLRL</sequence>
<dbReference type="GO" id="GO:0042602">
    <property type="term" value="F:riboflavin reductase (NADPH) activity"/>
    <property type="evidence" value="ECO:0007669"/>
    <property type="project" value="TreeGrafter"/>
</dbReference>
<dbReference type="RefSeq" id="WP_080867793.1">
    <property type="nucleotide sequence ID" value="NZ_LT009732.1"/>
</dbReference>
<evidence type="ECO:0000256" key="2">
    <source>
        <dbReference type="ARBA" id="ARBA00023002"/>
    </source>
</evidence>
<dbReference type="SUPFAM" id="SSF50475">
    <property type="entry name" value="FMN-binding split barrel"/>
    <property type="match status" value="1"/>
</dbReference>
<evidence type="ECO:0000256" key="1">
    <source>
        <dbReference type="ARBA" id="ARBA00008898"/>
    </source>
</evidence>
<dbReference type="InterPro" id="IPR012349">
    <property type="entry name" value="Split_barrel_FMN-bd"/>
</dbReference>
<dbReference type="PANTHER" id="PTHR30466">
    <property type="entry name" value="FLAVIN REDUCTASE"/>
    <property type="match status" value="1"/>
</dbReference>
<name>A0A1S7SCW7_AGRTU</name>
<feature type="domain" description="Flavin reductase like" evidence="3">
    <location>
        <begin position="22"/>
        <end position="169"/>
    </location>
</feature>
<comment type="similarity">
    <text evidence="1">Belongs to the non-flavoprotein flavin reductase family.</text>
</comment>
<dbReference type="GO" id="GO:0010181">
    <property type="term" value="F:FMN binding"/>
    <property type="evidence" value="ECO:0007669"/>
    <property type="project" value="InterPro"/>
</dbReference>
<dbReference type="InterPro" id="IPR002563">
    <property type="entry name" value="Flavin_Rdtase-like_dom"/>
</dbReference>
<keyword evidence="2" id="KW-0560">Oxidoreductase</keyword>
<dbReference type="PANTHER" id="PTHR30466:SF11">
    <property type="entry name" value="FLAVIN-DEPENDENT MONOOXYGENASE, REDUCTASE SUBUNIT HSAB"/>
    <property type="match status" value="1"/>
</dbReference>
<evidence type="ECO:0000313" key="5">
    <source>
        <dbReference type="Proteomes" id="UP000191897"/>
    </source>
</evidence>
<organism evidence="4 5">
    <name type="scientific">Agrobacterium tumefaciens str. Kerr 14</name>
    <dbReference type="NCBI Taxonomy" id="1183424"/>
    <lineage>
        <taxon>Bacteria</taxon>
        <taxon>Pseudomonadati</taxon>
        <taxon>Pseudomonadota</taxon>
        <taxon>Alphaproteobacteria</taxon>
        <taxon>Hyphomicrobiales</taxon>
        <taxon>Rhizobiaceae</taxon>
        <taxon>Rhizobium/Agrobacterium group</taxon>
        <taxon>Agrobacterium</taxon>
        <taxon>Agrobacterium tumefaciens complex</taxon>
    </lineage>
</organism>
<accession>A0A1S7SCW7</accession>
<gene>
    <name evidence="4" type="ORF">AGR4C_pa70067</name>
</gene>
<evidence type="ECO:0000259" key="3">
    <source>
        <dbReference type="SMART" id="SM00903"/>
    </source>
</evidence>
<dbReference type="EMBL" id="FBWC01000038">
    <property type="protein sequence ID" value="CUX66671.1"/>
    <property type="molecule type" value="Genomic_DNA"/>
</dbReference>
<dbReference type="Proteomes" id="UP000191897">
    <property type="component" value="Unassembled WGS sequence"/>
</dbReference>
<evidence type="ECO:0000313" key="4">
    <source>
        <dbReference type="EMBL" id="CUX66671.1"/>
    </source>
</evidence>
<dbReference type="SMART" id="SM00903">
    <property type="entry name" value="Flavin_Reduct"/>
    <property type="match status" value="1"/>
</dbReference>
<dbReference type="Pfam" id="PF01613">
    <property type="entry name" value="Flavin_Reduct"/>
    <property type="match status" value="1"/>
</dbReference>
<reference evidence="4 5" key="1">
    <citation type="submission" date="2016-01" db="EMBL/GenBank/DDBJ databases">
        <authorList>
            <person name="Oliw E.H."/>
        </authorList>
    </citation>
    <scope>NUCLEOTIDE SEQUENCE [LARGE SCALE GENOMIC DNA]</scope>
    <source>
        <strain evidence="4 5">Kerr 14</strain>
    </source>
</reference>
<dbReference type="Gene3D" id="2.30.110.10">
    <property type="entry name" value="Electron Transport, Fmn-binding Protein, Chain A"/>
    <property type="match status" value="1"/>
</dbReference>
<proteinExistence type="inferred from homology"/>
<protein>
    <recommendedName>
        <fullName evidence="3">Flavin reductase like domain-containing protein</fullName>
    </recommendedName>
</protein>
<dbReference type="InterPro" id="IPR050268">
    <property type="entry name" value="NADH-dep_flavin_reductase"/>
</dbReference>